<keyword evidence="3" id="KW-1185">Reference proteome</keyword>
<dbReference type="RefSeq" id="WP_204197363.1">
    <property type="nucleotide sequence ID" value="NZ_JAFEMC010000002.1"/>
</dbReference>
<feature type="transmembrane region" description="Helical" evidence="1">
    <location>
        <begin position="34"/>
        <end position="52"/>
    </location>
</feature>
<evidence type="ECO:0000256" key="1">
    <source>
        <dbReference type="SAM" id="Phobius"/>
    </source>
</evidence>
<protein>
    <submittedName>
        <fullName evidence="2">Uncharacterized protein</fullName>
    </submittedName>
</protein>
<accession>A0ABS2D7V4</accession>
<name>A0ABS2D7V4_9SPHN</name>
<keyword evidence="1" id="KW-0812">Transmembrane</keyword>
<evidence type="ECO:0000313" key="3">
    <source>
        <dbReference type="Proteomes" id="UP000763641"/>
    </source>
</evidence>
<sequence>MAMHWTMFLPLPLVVAFVIRLTKAKTTKQRDFAAAGLLIGFAAIAGVSALFINGS</sequence>
<dbReference type="Proteomes" id="UP000763641">
    <property type="component" value="Unassembled WGS sequence"/>
</dbReference>
<organism evidence="2 3">
    <name type="scientific">Sphingomonas longa</name>
    <dbReference type="NCBI Taxonomy" id="2778730"/>
    <lineage>
        <taxon>Bacteria</taxon>
        <taxon>Pseudomonadati</taxon>
        <taxon>Pseudomonadota</taxon>
        <taxon>Alphaproteobacteria</taxon>
        <taxon>Sphingomonadales</taxon>
        <taxon>Sphingomonadaceae</taxon>
        <taxon>Sphingomonas</taxon>
    </lineage>
</organism>
<proteinExistence type="predicted"/>
<keyword evidence="1" id="KW-1133">Transmembrane helix</keyword>
<evidence type="ECO:0000313" key="2">
    <source>
        <dbReference type="EMBL" id="MBM6576119.1"/>
    </source>
</evidence>
<reference evidence="2 3" key="1">
    <citation type="submission" date="2020-12" db="EMBL/GenBank/DDBJ databases">
        <title>Sphingomonas sp.</title>
        <authorList>
            <person name="Kim M.K."/>
        </authorList>
    </citation>
    <scope>NUCLEOTIDE SEQUENCE [LARGE SCALE GENOMIC DNA]</scope>
    <source>
        <strain evidence="2 3">BT552</strain>
    </source>
</reference>
<dbReference type="EMBL" id="JAFEMC010000002">
    <property type="protein sequence ID" value="MBM6576119.1"/>
    <property type="molecule type" value="Genomic_DNA"/>
</dbReference>
<keyword evidence="1" id="KW-0472">Membrane</keyword>
<comment type="caution">
    <text evidence="2">The sequence shown here is derived from an EMBL/GenBank/DDBJ whole genome shotgun (WGS) entry which is preliminary data.</text>
</comment>
<gene>
    <name evidence="2" type="ORF">ILT43_07010</name>
</gene>